<dbReference type="NCBIfam" id="TIGR02227">
    <property type="entry name" value="sigpep_I_bact"/>
    <property type="match status" value="1"/>
</dbReference>
<dbReference type="InterPro" id="IPR036286">
    <property type="entry name" value="LexA/Signal_pep-like_sf"/>
</dbReference>
<dbReference type="Proteomes" id="UP000032214">
    <property type="component" value="Unassembled WGS sequence"/>
</dbReference>
<dbReference type="CDD" id="cd06530">
    <property type="entry name" value="S26_SPase_I"/>
    <property type="match status" value="2"/>
</dbReference>
<evidence type="ECO:0000313" key="6">
    <source>
        <dbReference type="Proteomes" id="UP000032214"/>
    </source>
</evidence>
<evidence type="ECO:0000259" key="4">
    <source>
        <dbReference type="Pfam" id="PF10502"/>
    </source>
</evidence>
<reference evidence="5 6" key="1">
    <citation type="journal article" date="2013" name="Proc. Natl. Acad. Sci. U.S.A.">
        <title>Candidate phylum TM6 genome recovered from a hospital sink biofilm provides genomic insights into this uncultivated phylum.</title>
        <authorList>
            <person name="McLean J.S."/>
            <person name="Lombardo M.J."/>
            <person name="Badger J.H."/>
            <person name="Edlund A."/>
            <person name="Novotny M."/>
            <person name="Yee-Greenbaum J."/>
            <person name="Vyahhi N."/>
            <person name="Hall A.P."/>
            <person name="Yang Y."/>
            <person name="Dupont C.L."/>
            <person name="Ziegler M.G."/>
            <person name="Chitsaz H."/>
            <person name="Allen A.E."/>
            <person name="Yooseph S."/>
            <person name="Tesler G."/>
            <person name="Pevzner P.A."/>
            <person name="Friedman R.M."/>
            <person name="Nealson K.H."/>
            <person name="Venter J.C."/>
            <person name="Lasken R.S."/>
        </authorList>
    </citation>
    <scope>NUCLEOTIDE SEQUENCE [LARGE SCALE GENOMIC DNA]</scope>
    <source>
        <strain evidence="5 6">TM6SC1</strain>
    </source>
</reference>
<proteinExistence type="inferred from homology"/>
<dbReference type="eggNOG" id="COG0681">
    <property type="taxonomic scope" value="Bacteria"/>
</dbReference>
<dbReference type="Pfam" id="PF10502">
    <property type="entry name" value="Peptidase_S26"/>
    <property type="match status" value="2"/>
</dbReference>
<sequence length="324" mass="37600">MQYASGKPVNKFQKVVTEILVCIAIVFVVRTIGFGLYQVPTGSMETSILVGERFFADKFTYLWRAPARGEVIAFNDPCYPYSSHPLKRLWENYVWGPGNWTKRVIGIPGDIIKGAVENGKPVIYRNGQKIDESYVNKYPLIALYKGDPAQIRARVELEIAQYASRKMIDPLKIDQIIQDYMDAFLEWRSYDPSVSFEDQPFYKINPARIARDSLGAIRLRKPGTPLERDPHVASHNDGTNRWNGTDEFYVELGPDQYWLMGDNRLGSQDSRFLGPVSGKLIHGKIVFRLWSNDSSEQWWLLDLIRHPINFWQKMRWSRFLNWVK</sequence>
<name>A0A0D2I343_9BACT</name>
<comment type="catalytic activity">
    <reaction evidence="3">
        <text>Cleavage of hydrophobic, N-terminal signal or leader sequences from secreted and periplasmic proteins.</text>
        <dbReference type="EC" id="3.4.21.89"/>
    </reaction>
</comment>
<dbReference type="GO" id="GO:0004252">
    <property type="term" value="F:serine-type endopeptidase activity"/>
    <property type="evidence" value="ECO:0007669"/>
    <property type="project" value="InterPro"/>
</dbReference>
<dbReference type="STRING" id="1306947.J120_01355"/>
<dbReference type="EC" id="3.4.21.89" evidence="3"/>
<feature type="domain" description="Peptidase S26" evidence="4">
    <location>
        <begin position="14"/>
        <end position="139"/>
    </location>
</feature>
<feature type="domain" description="Peptidase S26" evidence="4">
    <location>
        <begin position="240"/>
        <end position="290"/>
    </location>
</feature>
<evidence type="ECO:0000313" key="5">
    <source>
        <dbReference type="EMBL" id="KIX85590.1"/>
    </source>
</evidence>
<evidence type="ECO:0000256" key="2">
    <source>
        <dbReference type="PIRSR" id="PIRSR600223-1"/>
    </source>
</evidence>
<dbReference type="GO" id="GO:0016020">
    <property type="term" value="C:membrane"/>
    <property type="evidence" value="ECO:0007669"/>
    <property type="project" value="UniProtKB-SubCell"/>
</dbReference>
<dbReference type="AlphaFoldDB" id="A0A0D2I343"/>
<comment type="subcellular location">
    <subcellularLocation>
        <location evidence="3">Membrane</location>
        <topology evidence="3">Single-pass type II membrane protein</topology>
    </subcellularLocation>
</comment>
<dbReference type="EMBL" id="ARQD01000001">
    <property type="protein sequence ID" value="KIX85590.1"/>
    <property type="molecule type" value="Genomic_DNA"/>
</dbReference>
<feature type="active site" evidence="2">
    <location>
        <position position="102"/>
    </location>
</feature>
<dbReference type="PRINTS" id="PR00727">
    <property type="entry name" value="LEADERPTASE"/>
</dbReference>
<dbReference type="PANTHER" id="PTHR43390">
    <property type="entry name" value="SIGNAL PEPTIDASE I"/>
    <property type="match status" value="1"/>
</dbReference>
<comment type="similarity">
    <text evidence="1 3">Belongs to the peptidase S26 family.</text>
</comment>
<keyword evidence="3" id="KW-1133">Transmembrane helix</keyword>
<evidence type="ECO:0000256" key="1">
    <source>
        <dbReference type="ARBA" id="ARBA00009370"/>
    </source>
</evidence>
<dbReference type="InterPro" id="IPR019533">
    <property type="entry name" value="Peptidase_S26"/>
</dbReference>
<comment type="caution">
    <text evidence="5">The sequence shown here is derived from an EMBL/GenBank/DDBJ whole genome shotgun (WGS) entry which is preliminary data.</text>
</comment>
<dbReference type="GO" id="GO:0009003">
    <property type="term" value="F:signal peptidase activity"/>
    <property type="evidence" value="ECO:0007669"/>
    <property type="project" value="UniProtKB-EC"/>
</dbReference>
<dbReference type="InterPro" id="IPR000223">
    <property type="entry name" value="Pept_S26A_signal_pept_1"/>
</dbReference>
<dbReference type="PANTHER" id="PTHR43390:SF1">
    <property type="entry name" value="CHLOROPLAST PROCESSING PEPTIDASE"/>
    <property type="match status" value="1"/>
</dbReference>
<keyword evidence="3" id="KW-0645">Protease</keyword>
<accession>A0A0D2I343</accession>
<organism evidence="5 6">
    <name type="scientific">candidate division TM6 bacterium JCVI TM6SC1</name>
    <dbReference type="NCBI Taxonomy" id="1306947"/>
    <lineage>
        <taxon>Bacteria</taxon>
        <taxon>Candidatus Babelota</taxon>
        <taxon>Vermiphilus</taxon>
    </lineage>
</organism>
<dbReference type="SUPFAM" id="SSF51306">
    <property type="entry name" value="LexA/Signal peptidase"/>
    <property type="match status" value="1"/>
</dbReference>
<keyword evidence="3" id="KW-0378">Hydrolase</keyword>
<feature type="transmembrane region" description="Helical" evidence="3">
    <location>
        <begin position="15"/>
        <end position="37"/>
    </location>
</feature>
<evidence type="ECO:0000256" key="3">
    <source>
        <dbReference type="RuleBase" id="RU362042"/>
    </source>
</evidence>
<protein>
    <recommendedName>
        <fullName evidence="3">Signal peptidase I</fullName>
        <ecNumber evidence="3">3.4.21.89</ecNumber>
    </recommendedName>
</protein>
<keyword evidence="3" id="KW-0472">Membrane</keyword>
<feature type="active site" evidence="2">
    <location>
        <position position="43"/>
    </location>
</feature>
<gene>
    <name evidence="5" type="ORF">J120_01355</name>
</gene>
<dbReference type="GO" id="GO:0006465">
    <property type="term" value="P:signal peptide processing"/>
    <property type="evidence" value="ECO:0007669"/>
    <property type="project" value="InterPro"/>
</dbReference>
<dbReference type="Gene3D" id="2.10.109.10">
    <property type="entry name" value="Umud Fragment, subunit A"/>
    <property type="match status" value="1"/>
</dbReference>
<keyword evidence="6" id="KW-1185">Reference proteome</keyword>
<keyword evidence="3" id="KW-0812">Transmembrane</keyword>